<comment type="caution">
    <text evidence="2">The sequence shown here is derived from an EMBL/GenBank/DDBJ whole genome shotgun (WGS) entry which is preliminary data.</text>
</comment>
<protein>
    <recommendedName>
        <fullName evidence="4">Secreted protein</fullName>
    </recommendedName>
</protein>
<dbReference type="Proteomes" id="UP000619260">
    <property type="component" value="Unassembled WGS sequence"/>
</dbReference>
<feature type="region of interest" description="Disordered" evidence="1">
    <location>
        <begin position="57"/>
        <end position="86"/>
    </location>
</feature>
<gene>
    <name evidence="2" type="ORF">Val02_14900</name>
</gene>
<keyword evidence="3" id="KW-1185">Reference proteome</keyword>
<sequence>MPETAAPPRPAAARAPGLFDSAAKRGAIFAVAVVLALLAGYSIGKVSVPAPDSGDPVVGVPAGGSRLPGAQGQQPAAGHSHGPEDAAAAGLSATVGQYTLVPDTTTFPVGTAQPMRFAVQGPYGPVLRYETVHDKKLHLIVVRADLSGFQHLHPELGTDGYWTVPLTLGAPGSYRMYADFTMSENSGRQLALVLGVQLTAAGAFAPEPLPGPATAATVEDLSVTLTGAPKIGSAAPMTARVTKGGAPAQLERYLGAFGHLVVVRESDLGYLHVHPDEQLVDNGVRFWVSAPGPGRYRAFFDFSTGGVVRTAAFTVQVA</sequence>
<accession>A0A8J4DNN1</accession>
<name>A0A8J4DNN1_9ACTN</name>
<evidence type="ECO:0000256" key="1">
    <source>
        <dbReference type="SAM" id="MobiDB-lite"/>
    </source>
</evidence>
<evidence type="ECO:0008006" key="4">
    <source>
        <dbReference type="Google" id="ProtNLM"/>
    </source>
</evidence>
<dbReference type="AlphaFoldDB" id="A0A8J4DNN1"/>
<dbReference type="RefSeq" id="WP_239152520.1">
    <property type="nucleotide sequence ID" value="NZ_BOPF01000004.1"/>
</dbReference>
<organism evidence="2 3">
    <name type="scientific">Virgisporangium aliadipatigenens</name>
    <dbReference type="NCBI Taxonomy" id="741659"/>
    <lineage>
        <taxon>Bacteria</taxon>
        <taxon>Bacillati</taxon>
        <taxon>Actinomycetota</taxon>
        <taxon>Actinomycetes</taxon>
        <taxon>Micromonosporales</taxon>
        <taxon>Micromonosporaceae</taxon>
        <taxon>Virgisporangium</taxon>
    </lineage>
</organism>
<dbReference type="EMBL" id="BOPF01000004">
    <property type="protein sequence ID" value="GIJ44604.1"/>
    <property type="molecule type" value="Genomic_DNA"/>
</dbReference>
<reference evidence="2" key="1">
    <citation type="submission" date="2021-01" db="EMBL/GenBank/DDBJ databases">
        <title>Whole genome shotgun sequence of Virgisporangium aliadipatigenens NBRC 105644.</title>
        <authorList>
            <person name="Komaki H."/>
            <person name="Tamura T."/>
        </authorList>
    </citation>
    <scope>NUCLEOTIDE SEQUENCE</scope>
    <source>
        <strain evidence="2">NBRC 105644</strain>
    </source>
</reference>
<evidence type="ECO:0000313" key="2">
    <source>
        <dbReference type="EMBL" id="GIJ44604.1"/>
    </source>
</evidence>
<evidence type="ECO:0000313" key="3">
    <source>
        <dbReference type="Proteomes" id="UP000619260"/>
    </source>
</evidence>
<proteinExistence type="predicted"/>